<evidence type="ECO:0008006" key="4">
    <source>
        <dbReference type="Google" id="ProtNLM"/>
    </source>
</evidence>
<comment type="caution">
    <text evidence="2">The sequence shown here is derived from an EMBL/GenBank/DDBJ whole genome shotgun (WGS) entry which is preliminary data.</text>
</comment>
<feature type="transmembrane region" description="Helical" evidence="1">
    <location>
        <begin position="211"/>
        <end position="230"/>
    </location>
</feature>
<dbReference type="InterPro" id="IPR017516">
    <property type="entry name" value="AbrB_dup"/>
</dbReference>
<dbReference type="PIRSF" id="PIRSF038991">
    <property type="entry name" value="Protein_AbrB"/>
    <property type="match status" value="1"/>
</dbReference>
<dbReference type="Pfam" id="PF05145">
    <property type="entry name" value="AbrB"/>
    <property type="match status" value="1"/>
</dbReference>
<dbReference type="RefSeq" id="WP_184513588.1">
    <property type="nucleotide sequence ID" value="NZ_JACIJD010000002.1"/>
</dbReference>
<dbReference type="AlphaFoldDB" id="A0A840YDD9"/>
<keyword evidence="3" id="KW-1185">Reference proteome</keyword>
<evidence type="ECO:0000313" key="3">
    <source>
        <dbReference type="Proteomes" id="UP000580654"/>
    </source>
</evidence>
<keyword evidence="1" id="KW-0472">Membrane</keyword>
<dbReference type="InterPro" id="IPR007820">
    <property type="entry name" value="AbrB_fam"/>
</dbReference>
<accession>A0A840YDD9</accession>
<protein>
    <recommendedName>
        <fullName evidence="4">Ammonia monooxygenase</fullName>
    </recommendedName>
</protein>
<feature type="transmembrane region" description="Helical" evidence="1">
    <location>
        <begin position="121"/>
        <end position="140"/>
    </location>
</feature>
<feature type="transmembrane region" description="Helical" evidence="1">
    <location>
        <begin position="152"/>
        <end position="169"/>
    </location>
</feature>
<feature type="transmembrane region" description="Helical" evidence="1">
    <location>
        <begin position="181"/>
        <end position="204"/>
    </location>
</feature>
<dbReference type="GO" id="GO:0010468">
    <property type="term" value="P:regulation of gene expression"/>
    <property type="evidence" value="ECO:0007669"/>
    <property type="project" value="InterPro"/>
</dbReference>
<feature type="transmembrane region" description="Helical" evidence="1">
    <location>
        <begin position="61"/>
        <end position="82"/>
    </location>
</feature>
<dbReference type="Proteomes" id="UP000580654">
    <property type="component" value="Unassembled WGS sequence"/>
</dbReference>
<feature type="transmembrane region" description="Helical" evidence="1">
    <location>
        <begin position="236"/>
        <end position="254"/>
    </location>
</feature>
<reference evidence="2 3" key="1">
    <citation type="submission" date="2020-08" db="EMBL/GenBank/DDBJ databases">
        <title>Genomic Encyclopedia of Type Strains, Phase IV (KMG-IV): sequencing the most valuable type-strain genomes for metagenomic binning, comparative biology and taxonomic classification.</title>
        <authorList>
            <person name="Goeker M."/>
        </authorList>
    </citation>
    <scope>NUCLEOTIDE SEQUENCE [LARGE SCALE GENOMIC DNA]</scope>
    <source>
        <strain evidence="2 3">DSM 25622</strain>
    </source>
</reference>
<evidence type="ECO:0000256" key="1">
    <source>
        <dbReference type="SAM" id="Phobius"/>
    </source>
</evidence>
<feature type="transmembrane region" description="Helical" evidence="1">
    <location>
        <begin position="12"/>
        <end position="31"/>
    </location>
</feature>
<sequence>MPTNLARLPAPAQWLLLAAFAVLLATAFRLVGMPASQLLGPMAASILLSLGGMTVRLPRPFYIAAQALVGCLIATVVTPDILHSFAADWPLILAAVLSTLAVSNLMGWLMSRFGVLPGTTAIWGTAPGGASAMVVMAEAFGADARMVALMQYLRVVLVAGAAALVSHFFTASLPPPPPAPLFPALHLLPFATALLLAGAGAWIGQRCRIPAGPLLVPMVAGAALHSAGLIELELPPWLMALVYGAIGCSIGLGFTRQVLARAASALPVILLSIFLLIGLCGLMSLGLVRWLGLDPLTAYLAISPGGIDSVAVIGAASQADMSFVMALQTMRLLAVVLLGPPLARALARGLDRGKAG</sequence>
<dbReference type="GO" id="GO:0016020">
    <property type="term" value="C:membrane"/>
    <property type="evidence" value="ECO:0007669"/>
    <property type="project" value="InterPro"/>
</dbReference>
<feature type="transmembrane region" description="Helical" evidence="1">
    <location>
        <begin position="323"/>
        <end position="343"/>
    </location>
</feature>
<dbReference type="NCBIfam" id="TIGR03082">
    <property type="entry name" value="Gneg_AbrB_dup"/>
    <property type="match status" value="2"/>
</dbReference>
<keyword evidence="1" id="KW-0812">Transmembrane</keyword>
<dbReference type="PANTHER" id="PTHR38457">
    <property type="entry name" value="REGULATOR ABRB-RELATED"/>
    <property type="match status" value="1"/>
</dbReference>
<evidence type="ECO:0000313" key="2">
    <source>
        <dbReference type="EMBL" id="MBB5692522.1"/>
    </source>
</evidence>
<name>A0A840YDD9_9PROT</name>
<feature type="transmembrane region" description="Helical" evidence="1">
    <location>
        <begin position="89"/>
        <end position="109"/>
    </location>
</feature>
<dbReference type="PANTHER" id="PTHR38457:SF1">
    <property type="entry name" value="REGULATOR ABRB-RELATED"/>
    <property type="match status" value="1"/>
</dbReference>
<dbReference type="EMBL" id="JACIJD010000002">
    <property type="protein sequence ID" value="MBB5692522.1"/>
    <property type="molecule type" value="Genomic_DNA"/>
</dbReference>
<proteinExistence type="predicted"/>
<feature type="transmembrane region" description="Helical" evidence="1">
    <location>
        <begin position="38"/>
        <end position="55"/>
    </location>
</feature>
<organism evidence="2 3">
    <name type="scientific">Muricoccus pecuniae</name>
    <dbReference type="NCBI Taxonomy" id="693023"/>
    <lineage>
        <taxon>Bacteria</taxon>
        <taxon>Pseudomonadati</taxon>
        <taxon>Pseudomonadota</taxon>
        <taxon>Alphaproteobacteria</taxon>
        <taxon>Acetobacterales</taxon>
        <taxon>Roseomonadaceae</taxon>
        <taxon>Muricoccus</taxon>
    </lineage>
</organism>
<feature type="transmembrane region" description="Helical" evidence="1">
    <location>
        <begin position="266"/>
        <end position="290"/>
    </location>
</feature>
<gene>
    <name evidence="2" type="ORF">FHS87_000537</name>
</gene>
<keyword evidence="1" id="KW-1133">Transmembrane helix</keyword>